<accession>A0A5J9VCJ6</accession>
<feature type="region of interest" description="Disordered" evidence="1">
    <location>
        <begin position="178"/>
        <end position="239"/>
    </location>
</feature>
<protein>
    <submittedName>
        <fullName evidence="2">Uncharacterized protein</fullName>
    </submittedName>
</protein>
<evidence type="ECO:0000313" key="3">
    <source>
        <dbReference type="Proteomes" id="UP000324897"/>
    </source>
</evidence>
<sequence>MLREASCVVGRAQSLVVRHQTGRCRALCGSRTHLGSTRKLAVRCRELVADAQPVVMACRAQSRVCAARRRGLVETLHADLLEHAGARCKLGIDAIGARPKSPGRNKKLRDPNQGVLCKNLERGFVQNVLTCGTCRFPSCRRRQTPGVDGDFAGASAVFDPDEKPLALLGGVIQRREDSELGGASTSSVPGGDPLRSFGGGLQRRVKTDVRGLPLATAPHPLPELSVKSGKRPLQDVPSL</sequence>
<evidence type="ECO:0000256" key="1">
    <source>
        <dbReference type="SAM" id="MobiDB-lite"/>
    </source>
</evidence>
<proteinExistence type="predicted"/>
<name>A0A5J9VCJ6_9POAL</name>
<dbReference type="EMBL" id="RWGY01000011">
    <property type="protein sequence ID" value="TVU33408.1"/>
    <property type="molecule type" value="Genomic_DNA"/>
</dbReference>
<evidence type="ECO:0000313" key="2">
    <source>
        <dbReference type="EMBL" id="TVU33408.1"/>
    </source>
</evidence>
<comment type="caution">
    <text evidence="2">The sequence shown here is derived from an EMBL/GenBank/DDBJ whole genome shotgun (WGS) entry which is preliminary data.</text>
</comment>
<dbReference type="Gramene" id="TVU33408">
    <property type="protein sequence ID" value="TVU33408"/>
    <property type="gene ID" value="EJB05_25223"/>
</dbReference>
<dbReference type="Proteomes" id="UP000324897">
    <property type="component" value="Chromosome 1"/>
</dbReference>
<organism evidence="2 3">
    <name type="scientific">Eragrostis curvula</name>
    <name type="common">weeping love grass</name>
    <dbReference type="NCBI Taxonomy" id="38414"/>
    <lineage>
        <taxon>Eukaryota</taxon>
        <taxon>Viridiplantae</taxon>
        <taxon>Streptophyta</taxon>
        <taxon>Embryophyta</taxon>
        <taxon>Tracheophyta</taxon>
        <taxon>Spermatophyta</taxon>
        <taxon>Magnoliopsida</taxon>
        <taxon>Liliopsida</taxon>
        <taxon>Poales</taxon>
        <taxon>Poaceae</taxon>
        <taxon>PACMAD clade</taxon>
        <taxon>Chloridoideae</taxon>
        <taxon>Eragrostideae</taxon>
        <taxon>Eragrostidinae</taxon>
        <taxon>Eragrostis</taxon>
    </lineage>
</organism>
<feature type="non-terminal residue" evidence="2">
    <location>
        <position position="1"/>
    </location>
</feature>
<gene>
    <name evidence="2" type="ORF">EJB05_25223</name>
</gene>
<reference evidence="2 3" key="1">
    <citation type="journal article" date="2019" name="Sci. Rep.">
        <title>A high-quality genome of Eragrostis curvula grass provides insights into Poaceae evolution and supports new strategies to enhance forage quality.</title>
        <authorList>
            <person name="Carballo J."/>
            <person name="Santos B.A.C.M."/>
            <person name="Zappacosta D."/>
            <person name="Garbus I."/>
            <person name="Selva J.P."/>
            <person name="Gallo C.A."/>
            <person name="Diaz A."/>
            <person name="Albertini E."/>
            <person name="Caccamo M."/>
            <person name="Echenique V."/>
        </authorList>
    </citation>
    <scope>NUCLEOTIDE SEQUENCE [LARGE SCALE GENOMIC DNA]</scope>
    <source>
        <strain evidence="3">cv. Victoria</strain>
        <tissue evidence="2">Leaf</tissue>
    </source>
</reference>
<dbReference type="AlphaFoldDB" id="A0A5J9VCJ6"/>
<keyword evidence="3" id="KW-1185">Reference proteome</keyword>